<dbReference type="Proteomes" id="UP001066276">
    <property type="component" value="Chromosome 6"/>
</dbReference>
<name>A0AAV7QJP1_PLEWA</name>
<protein>
    <submittedName>
        <fullName evidence="1">Uncharacterized protein</fullName>
    </submittedName>
</protein>
<sequence length="133" mass="15201">MDTKISDLSAESRAIHTDIAGFQDKVTDMVHCLALMEDKLMTPNRDQELQYLWDKLTDLENQSRRDSVHFFGFLKRAEGTINPTQWIQIERILLHSPQGLDLLYGDGDTRVQAAHLVVQAKMTSWQCLTGVEV</sequence>
<proteinExistence type="predicted"/>
<gene>
    <name evidence="1" type="ORF">NDU88_005059</name>
</gene>
<keyword evidence="2" id="KW-1185">Reference proteome</keyword>
<dbReference type="EMBL" id="JANPWB010000010">
    <property type="protein sequence ID" value="KAJ1138678.1"/>
    <property type="molecule type" value="Genomic_DNA"/>
</dbReference>
<dbReference type="AlphaFoldDB" id="A0AAV7QJP1"/>
<evidence type="ECO:0000313" key="1">
    <source>
        <dbReference type="EMBL" id="KAJ1138678.1"/>
    </source>
</evidence>
<organism evidence="1 2">
    <name type="scientific">Pleurodeles waltl</name>
    <name type="common">Iberian ribbed newt</name>
    <dbReference type="NCBI Taxonomy" id="8319"/>
    <lineage>
        <taxon>Eukaryota</taxon>
        <taxon>Metazoa</taxon>
        <taxon>Chordata</taxon>
        <taxon>Craniata</taxon>
        <taxon>Vertebrata</taxon>
        <taxon>Euteleostomi</taxon>
        <taxon>Amphibia</taxon>
        <taxon>Batrachia</taxon>
        <taxon>Caudata</taxon>
        <taxon>Salamandroidea</taxon>
        <taxon>Salamandridae</taxon>
        <taxon>Pleurodelinae</taxon>
        <taxon>Pleurodeles</taxon>
    </lineage>
</organism>
<comment type="caution">
    <text evidence="1">The sequence shown here is derived from an EMBL/GenBank/DDBJ whole genome shotgun (WGS) entry which is preliminary data.</text>
</comment>
<accession>A0AAV7QJP1</accession>
<evidence type="ECO:0000313" key="2">
    <source>
        <dbReference type="Proteomes" id="UP001066276"/>
    </source>
</evidence>
<reference evidence="1" key="1">
    <citation type="journal article" date="2022" name="bioRxiv">
        <title>Sequencing and chromosome-scale assembly of the giantPleurodeles waltlgenome.</title>
        <authorList>
            <person name="Brown T."/>
            <person name="Elewa A."/>
            <person name="Iarovenko S."/>
            <person name="Subramanian E."/>
            <person name="Araus A.J."/>
            <person name="Petzold A."/>
            <person name="Susuki M."/>
            <person name="Suzuki K.-i.T."/>
            <person name="Hayashi T."/>
            <person name="Toyoda A."/>
            <person name="Oliveira C."/>
            <person name="Osipova E."/>
            <person name="Leigh N.D."/>
            <person name="Simon A."/>
            <person name="Yun M.H."/>
        </authorList>
    </citation>
    <scope>NUCLEOTIDE SEQUENCE</scope>
    <source>
        <strain evidence="1">20211129_DDA</strain>
        <tissue evidence="1">Liver</tissue>
    </source>
</reference>